<sequence length="240" mass="27421">MAENDSDNEALTTRKFQERQRCRAEKKREEEQKKAEEEWKCTEEAKRVEEVRKAVEVKKAEEARKVAEAKKATTSARGRLTMGGGAKCEGCESMGMDCTMEMPSGSKATACDCCRGQKMGCVRPGVEKKECWRKQEEPMSLQGGSKRKQTWVQSPEEVKEMWWEYWEQGKWVVTAINNLQHMLDPEFVVGPEEESDPKVSKEEMVEALVELGELRKEVEEAAVEPEDEESEEEESNNGEV</sequence>
<gene>
    <name evidence="2" type="ORF">HYDPIDRAFT_31472</name>
</gene>
<reference evidence="2 3" key="1">
    <citation type="submission" date="2014-04" db="EMBL/GenBank/DDBJ databases">
        <title>Evolutionary Origins and Diversification of the Mycorrhizal Mutualists.</title>
        <authorList>
            <consortium name="DOE Joint Genome Institute"/>
            <consortium name="Mycorrhizal Genomics Consortium"/>
            <person name="Kohler A."/>
            <person name="Kuo A."/>
            <person name="Nagy L.G."/>
            <person name="Floudas D."/>
            <person name="Copeland A."/>
            <person name="Barry K.W."/>
            <person name="Cichocki N."/>
            <person name="Veneault-Fourrey C."/>
            <person name="LaButti K."/>
            <person name="Lindquist E.A."/>
            <person name="Lipzen A."/>
            <person name="Lundell T."/>
            <person name="Morin E."/>
            <person name="Murat C."/>
            <person name="Riley R."/>
            <person name="Ohm R."/>
            <person name="Sun H."/>
            <person name="Tunlid A."/>
            <person name="Henrissat B."/>
            <person name="Grigoriev I.V."/>
            <person name="Hibbett D.S."/>
            <person name="Martin F."/>
        </authorList>
    </citation>
    <scope>NUCLEOTIDE SEQUENCE [LARGE SCALE GENOMIC DNA]</scope>
    <source>
        <strain evidence="2 3">MD-312</strain>
    </source>
</reference>
<accession>A0A0C9W4I1</accession>
<evidence type="ECO:0000313" key="2">
    <source>
        <dbReference type="EMBL" id="KIJ61383.1"/>
    </source>
</evidence>
<feature type="compositionally biased region" description="Acidic residues" evidence="1">
    <location>
        <begin position="220"/>
        <end position="240"/>
    </location>
</feature>
<feature type="region of interest" description="Disordered" evidence="1">
    <location>
        <begin position="217"/>
        <end position="240"/>
    </location>
</feature>
<keyword evidence="3" id="KW-1185">Reference proteome</keyword>
<proteinExistence type="predicted"/>
<name>A0A0C9W4I1_9AGAM</name>
<protein>
    <submittedName>
        <fullName evidence="2">Uncharacterized protein</fullName>
    </submittedName>
</protein>
<dbReference type="Proteomes" id="UP000053820">
    <property type="component" value="Unassembled WGS sequence"/>
</dbReference>
<dbReference type="HOGENOM" id="CLU_1034617_0_0_1"/>
<dbReference type="OrthoDB" id="2712039at2759"/>
<feature type="region of interest" description="Disordered" evidence="1">
    <location>
        <begin position="1"/>
        <end position="38"/>
    </location>
</feature>
<organism evidence="2 3">
    <name type="scientific">Hydnomerulius pinastri MD-312</name>
    <dbReference type="NCBI Taxonomy" id="994086"/>
    <lineage>
        <taxon>Eukaryota</taxon>
        <taxon>Fungi</taxon>
        <taxon>Dikarya</taxon>
        <taxon>Basidiomycota</taxon>
        <taxon>Agaricomycotina</taxon>
        <taxon>Agaricomycetes</taxon>
        <taxon>Agaricomycetidae</taxon>
        <taxon>Boletales</taxon>
        <taxon>Boletales incertae sedis</taxon>
        <taxon>Leucogyrophana</taxon>
    </lineage>
</organism>
<evidence type="ECO:0000256" key="1">
    <source>
        <dbReference type="SAM" id="MobiDB-lite"/>
    </source>
</evidence>
<dbReference type="AlphaFoldDB" id="A0A0C9W4I1"/>
<dbReference type="EMBL" id="KN839863">
    <property type="protein sequence ID" value="KIJ61383.1"/>
    <property type="molecule type" value="Genomic_DNA"/>
</dbReference>
<feature type="compositionally biased region" description="Basic and acidic residues" evidence="1">
    <location>
        <begin position="15"/>
        <end position="38"/>
    </location>
</feature>
<evidence type="ECO:0000313" key="3">
    <source>
        <dbReference type="Proteomes" id="UP000053820"/>
    </source>
</evidence>